<dbReference type="AlphaFoldDB" id="A0A6A6X4S7"/>
<evidence type="ECO:0000256" key="1">
    <source>
        <dbReference type="ARBA" id="ARBA00023242"/>
    </source>
</evidence>
<organism evidence="3 4">
    <name type="scientific">Melanomma pulvis-pyrius CBS 109.77</name>
    <dbReference type="NCBI Taxonomy" id="1314802"/>
    <lineage>
        <taxon>Eukaryota</taxon>
        <taxon>Fungi</taxon>
        <taxon>Dikarya</taxon>
        <taxon>Ascomycota</taxon>
        <taxon>Pezizomycotina</taxon>
        <taxon>Dothideomycetes</taxon>
        <taxon>Pleosporomycetidae</taxon>
        <taxon>Pleosporales</taxon>
        <taxon>Melanommataceae</taxon>
        <taxon>Melanomma</taxon>
    </lineage>
</organism>
<dbReference type="OrthoDB" id="4216928at2759"/>
<dbReference type="InterPro" id="IPR036864">
    <property type="entry name" value="Zn2-C6_fun-type_DNA-bd_sf"/>
</dbReference>
<dbReference type="Gene3D" id="4.10.240.10">
    <property type="entry name" value="Zn(2)-C6 fungal-type DNA-binding domain"/>
    <property type="match status" value="1"/>
</dbReference>
<name>A0A6A6X4S7_9PLEO</name>
<feature type="domain" description="Zn(2)-C6 fungal-type" evidence="2">
    <location>
        <begin position="11"/>
        <end position="41"/>
    </location>
</feature>
<protein>
    <recommendedName>
        <fullName evidence="2">Zn(2)-C6 fungal-type domain-containing protein</fullName>
    </recommendedName>
</protein>
<dbReference type="PROSITE" id="PS00463">
    <property type="entry name" value="ZN2_CY6_FUNGAL_1"/>
    <property type="match status" value="1"/>
</dbReference>
<evidence type="ECO:0000259" key="2">
    <source>
        <dbReference type="PROSITE" id="PS50048"/>
    </source>
</evidence>
<dbReference type="GO" id="GO:0000981">
    <property type="term" value="F:DNA-binding transcription factor activity, RNA polymerase II-specific"/>
    <property type="evidence" value="ECO:0007669"/>
    <property type="project" value="InterPro"/>
</dbReference>
<reference evidence="3" key="1">
    <citation type="journal article" date="2020" name="Stud. Mycol.">
        <title>101 Dothideomycetes genomes: a test case for predicting lifestyles and emergence of pathogens.</title>
        <authorList>
            <person name="Haridas S."/>
            <person name="Albert R."/>
            <person name="Binder M."/>
            <person name="Bloem J."/>
            <person name="Labutti K."/>
            <person name="Salamov A."/>
            <person name="Andreopoulos B."/>
            <person name="Baker S."/>
            <person name="Barry K."/>
            <person name="Bills G."/>
            <person name="Bluhm B."/>
            <person name="Cannon C."/>
            <person name="Castanera R."/>
            <person name="Culley D."/>
            <person name="Daum C."/>
            <person name="Ezra D."/>
            <person name="Gonzalez J."/>
            <person name="Henrissat B."/>
            <person name="Kuo A."/>
            <person name="Liang C."/>
            <person name="Lipzen A."/>
            <person name="Lutzoni F."/>
            <person name="Magnuson J."/>
            <person name="Mondo S."/>
            <person name="Nolan M."/>
            <person name="Ohm R."/>
            <person name="Pangilinan J."/>
            <person name="Park H.-J."/>
            <person name="Ramirez L."/>
            <person name="Alfaro M."/>
            <person name="Sun H."/>
            <person name="Tritt A."/>
            <person name="Yoshinaga Y."/>
            <person name="Zwiers L.-H."/>
            <person name="Turgeon B."/>
            <person name="Goodwin S."/>
            <person name="Spatafora J."/>
            <person name="Crous P."/>
            <person name="Grigoriev I."/>
        </authorList>
    </citation>
    <scope>NUCLEOTIDE SEQUENCE</scope>
    <source>
        <strain evidence="3">CBS 109.77</strain>
    </source>
</reference>
<dbReference type="PROSITE" id="PS50048">
    <property type="entry name" value="ZN2_CY6_FUNGAL_2"/>
    <property type="match status" value="1"/>
</dbReference>
<dbReference type="SUPFAM" id="SSF57701">
    <property type="entry name" value="Zn2/Cys6 DNA-binding domain"/>
    <property type="match status" value="1"/>
</dbReference>
<sequence length="330" mass="37012">MSAPTATLRKACRNCTKSKRKCSVQLPRCIRCTKKRLACSYDLEPLSTNPDSESPVEEKQAPELCYLELAPSLHIQRTYSAINIRIERSHIHYVIWVLQQTPDLVQAGSVSSLVHPKLHFGGTRNHLAHVAAMLERPHSRQFSDLLAVDVDHVPLQDAISAIQALILYLIRFLFSTTPGIQEHAESHLWLLAHWAGKLLASAWCRIPAGLSPWQAWLLGETTRRAIIMAYFVSCSFTGWKYGFCRHKLLFESLPFDGRVGLWKAESPQAWIATAGARIGSEVGTHLQSFHEFGGRVSKSFNPDDDTFLMLVQVAHNGKKRACSEVTLCSE</sequence>
<evidence type="ECO:0000313" key="3">
    <source>
        <dbReference type="EMBL" id="KAF2791143.1"/>
    </source>
</evidence>
<keyword evidence="4" id="KW-1185">Reference proteome</keyword>
<dbReference type="InterPro" id="IPR001138">
    <property type="entry name" value="Zn2Cys6_DnaBD"/>
</dbReference>
<dbReference type="EMBL" id="MU002035">
    <property type="protein sequence ID" value="KAF2791143.1"/>
    <property type="molecule type" value="Genomic_DNA"/>
</dbReference>
<dbReference type="Proteomes" id="UP000799757">
    <property type="component" value="Unassembled WGS sequence"/>
</dbReference>
<evidence type="ECO:0000313" key="4">
    <source>
        <dbReference type="Proteomes" id="UP000799757"/>
    </source>
</evidence>
<accession>A0A6A6X4S7</accession>
<dbReference type="CDD" id="cd00067">
    <property type="entry name" value="GAL4"/>
    <property type="match status" value="1"/>
</dbReference>
<dbReference type="Pfam" id="PF00172">
    <property type="entry name" value="Zn_clus"/>
    <property type="match status" value="1"/>
</dbReference>
<dbReference type="GO" id="GO:0008270">
    <property type="term" value="F:zinc ion binding"/>
    <property type="evidence" value="ECO:0007669"/>
    <property type="project" value="InterPro"/>
</dbReference>
<gene>
    <name evidence="3" type="ORF">K505DRAFT_249623</name>
</gene>
<proteinExistence type="predicted"/>
<keyword evidence="1" id="KW-0539">Nucleus</keyword>
<dbReference type="SMART" id="SM00066">
    <property type="entry name" value="GAL4"/>
    <property type="match status" value="1"/>
</dbReference>